<dbReference type="EC" id="2.3.2.27" evidence="3"/>
<evidence type="ECO:0000313" key="15">
    <source>
        <dbReference type="EnsemblMetazoa" id="CLYHEMP017166.1"/>
    </source>
</evidence>
<evidence type="ECO:0000313" key="16">
    <source>
        <dbReference type="Proteomes" id="UP000594262"/>
    </source>
</evidence>
<dbReference type="AlphaFoldDB" id="A0A7M5X496"/>
<dbReference type="PANTHER" id="PTHR22996:SF0">
    <property type="entry name" value="RE60872P-RELATED"/>
    <property type="match status" value="1"/>
</dbReference>
<protein>
    <recommendedName>
        <fullName evidence="3">RING-type E3 ubiquitin transferase</fullName>
        <ecNumber evidence="3">2.3.2.27</ecNumber>
    </recommendedName>
</protein>
<evidence type="ECO:0000256" key="8">
    <source>
        <dbReference type="ARBA" id="ARBA00022786"/>
    </source>
</evidence>
<dbReference type="InterPro" id="IPR058981">
    <property type="entry name" value="MGRN1/RNF157-like_N"/>
</dbReference>
<dbReference type="EnsemblMetazoa" id="CLYHEMT017166.1">
    <property type="protein sequence ID" value="CLYHEMP017166.1"/>
    <property type="gene ID" value="CLYHEMG017166"/>
</dbReference>
<dbReference type="InterPro" id="IPR045195">
    <property type="entry name" value="LOG2-like_mRING_C3HC5"/>
</dbReference>
<evidence type="ECO:0000256" key="3">
    <source>
        <dbReference type="ARBA" id="ARBA00012483"/>
    </source>
</evidence>
<dbReference type="GO" id="GO:0008270">
    <property type="term" value="F:zinc ion binding"/>
    <property type="evidence" value="ECO:0007669"/>
    <property type="project" value="UniProtKB-KW"/>
</dbReference>
<keyword evidence="5" id="KW-0519">Myristate</keyword>
<feature type="compositionally biased region" description="Low complexity" evidence="13">
    <location>
        <begin position="387"/>
        <end position="408"/>
    </location>
</feature>
<evidence type="ECO:0000259" key="14">
    <source>
        <dbReference type="PROSITE" id="PS50089"/>
    </source>
</evidence>
<keyword evidence="6" id="KW-0479">Metal-binding</keyword>
<evidence type="ECO:0000256" key="9">
    <source>
        <dbReference type="ARBA" id="ARBA00022833"/>
    </source>
</evidence>
<feature type="compositionally biased region" description="Basic and acidic residues" evidence="13">
    <location>
        <begin position="409"/>
        <end position="429"/>
    </location>
</feature>
<dbReference type="Gene3D" id="3.30.40.10">
    <property type="entry name" value="Zinc/RING finger domain, C3HC4 (zinc finger)"/>
    <property type="match status" value="1"/>
</dbReference>
<dbReference type="Proteomes" id="UP000594262">
    <property type="component" value="Unplaced"/>
</dbReference>
<keyword evidence="4" id="KW-0808">Transferase</keyword>
<evidence type="ECO:0000256" key="2">
    <source>
        <dbReference type="ARBA" id="ARBA00004906"/>
    </source>
</evidence>
<keyword evidence="9" id="KW-0862">Zinc</keyword>
<evidence type="ECO:0000256" key="12">
    <source>
        <dbReference type="PROSITE-ProRule" id="PRU00175"/>
    </source>
</evidence>
<feature type="compositionally biased region" description="Polar residues" evidence="13">
    <location>
        <begin position="511"/>
        <end position="522"/>
    </location>
</feature>
<dbReference type="GeneID" id="136821486"/>
<dbReference type="Pfam" id="PF26192">
    <property type="entry name" value="RNF157-like_N"/>
    <property type="match status" value="1"/>
</dbReference>
<evidence type="ECO:0000256" key="1">
    <source>
        <dbReference type="ARBA" id="ARBA00000900"/>
    </source>
</evidence>
<dbReference type="InterPro" id="IPR045194">
    <property type="entry name" value="MGRN1/RNF157-like"/>
</dbReference>
<comment type="similarity">
    <text evidence="11">Belongs to the RING-type zinc finger family. LOG2 subfamily.</text>
</comment>
<proteinExistence type="inferred from homology"/>
<reference evidence="15" key="1">
    <citation type="submission" date="2021-01" db="UniProtKB">
        <authorList>
            <consortium name="EnsemblMetazoa"/>
        </authorList>
    </citation>
    <scope>IDENTIFICATION</scope>
</reference>
<dbReference type="PROSITE" id="PS50089">
    <property type="entry name" value="ZF_RING_2"/>
    <property type="match status" value="1"/>
</dbReference>
<name>A0A7M5X496_9CNID</name>
<dbReference type="OrthoDB" id="10014838at2759"/>
<evidence type="ECO:0000256" key="10">
    <source>
        <dbReference type="ARBA" id="ARBA00023288"/>
    </source>
</evidence>
<dbReference type="SMART" id="SM00184">
    <property type="entry name" value="RING"/>
    <property type="match status" value="1"/>
</dbReference>
<keyword evidence="7 12" id="KW-0863">Zinc-finger</keyword>
<dbReference type="CDD" id="cd16789">
    <property type="entry name" value="mRING-HC-C3HC5_MGRN1-like"/>
    <property type="match status" value="1"/>
</dbReference>
<dbReference type="RefSeq" id="XP_066933819.1">
    <property type="nucleotide sequence ID" value="XM_067077718.1"/>
</dbReference>
<dbReference type="GO" id="GO:0061630">
    <property type="term" value="F:ubiquitin protein ligase activity"/>
    <property type="evidence" value="ECO:0007669"/>
    <property type="project" value="UniProtKB-EC"/>
</dbReference>
<dbReference type="SUPFAM" id="SSF57850">
    <property type="entry name" value="RING/U-box"/>
    <property type="match status" value="1"/>
</dbReference>
<dbReference type="Pfam" id="PF13920">
    <property type="entry name" value="zf-C3HC4_3"/>
    <property type="match status" value="1"/>
</dbReference>
<organism evidence="15 16">
    <name type="scientific">Clytia hemisphaerica</name>
    <dbReference type="NCBI Taxonomy" id="252671"/>
    <lineage>
        <taxon>Eukaryota</taxon>
        <taxon>Metazoa</taxon>
        <taxon>Cnidaria</taxon>
        <taxon>Hydrozoa</taxon>
        <taxon>Hydroidolina</taxon>
        <taxon>Leptothecata</taxon>
        <taxon>Obeliida</taxon>
        <taxon>Clytiidae</taxon>
        <taxon>Clytia</taxon>
    </lineage>
</organism>
<dbReference type="InterPro" id="IPR013083">
    <property type="entry name" value="Znf_RING/FYVE/PHD"/>
</dbReference>
<evidence type="ECO:0000256" key="6">
    <source>
        <dbReference type="ARBA" id="ARBA00022723"/>
    </source>
</evidence>
<accession>A0A7M5X496</accession>
<evidence type="ECO:0000256" key="7">
    <source>
        <dbReference type="ARBA" id="ARBA00022771"/>
    </source>
</evidence>
<evidence type="ECO:0000256" key="11">
    <source>
        <dbReference type="ARBA" id="ARBA00025721"/>
    </source>
</evidence>
<feature type="region of interest" description="Disordered" evidence="13">
    <location>
        <begin position="546"/>
        <end position="569"/>
    </location>
</feature>
<keyword evidence="16" id="KW-1185">Reference proteome</keyword>
<dbReference type="InterPro" id="IPR001841">
    <property type="entry name" value="Znf_RING"/>
</dbReference>
<dbReference type="GO" id="GO:0016567">
    <property type="term" value="P:protein ubiquitination"/>
    <property type="evidence" value="ECO:0007669"/>
    <property type="project" value="TreeGrafter"/>
</dbReference>
<keyword evidence="10" id="KW-0449">Lipoprotein</keyword>
<evidence type="ECO:0000256" key="13">
    <source>
        <dbReference type="SAM" id="MobiDB-lite"/>
    </source>
</evidence>
<sequence>MGNYIPFAMGLNQTDSNGIENLDGSNASTYRYPPKSGAYFANHFVMAGERFDNINSETFLFGENNDLNYLSSKPVPFPYHSPSENEPSHTIRCMVHLRKDSLKMIREKNDVEQGAGEAASDKYHLQFTFDSDIDCAVRIFMMAKEEITDGAAEYLSRKPELVAEPVFFTKGSGQNFNNTEFKITPDDFQPAELSYVAGSQEIPLIIQITSEDPEYPGHSESTIAGIEKLSDGSYTIKFMKQKIMVDGFSMMLQELYGIENKNNANGKIDDEDDVEDDTTECVVCMSSLRDTVMLPCRHLCLCSDCAGHMRNKQSRCPICRANFYALLQIKGVRKNPQGTVSSPEEYEEVTLIEALNGKLNAGQSTDTGSLKRNTSSRSNRSRKSLKARLGSSSKSLRSALSSTPSSPTLEKRSEGEDYSDEKSETHQELDVQVVQIPERAPNPVPPHTVDLPESFSYSPPATPDDQDEEPTIVIDPKTLLRDTSIDEAAPSPTDSSKHQQAEVSLPGTPMDSDQSYELGASGNSSVFFNSSKGSLVIATRAQVTTPSHINLGSHSPPQNHEGPANEEHL</sequence>
<feature type="compositionally biased region" description="Polar residues" evidence="13">
    <location>
        <begin position="546"/>
        <end position="558"/>
    </location>
</feature>
<dbReference type="GO" id="GO:0005737">
    <property type="term" value="C:cytoplasm"/>
    <property type="evidence" value="ECO:0007669"/>
    <property type="project" value="TreeGrafter"/>
</dbReference>
<evidence type="ECO:0000256" key="5">
    <source>
        <dbReference type="ARBA" id="ARBA00022707"/>
    </source>
</evidence>
<comment type="pathway">
    <text evidence="2">Protein modification; protein ubiquitination.</text>
</comment>
<keyword evidence="8" id="KW-0833">Ubl conjugation pathway</keyword>
<evidence type="ECO:0000256" key="4">
    <source>
        <dbReference type="ARBA" id="ARBA00022679"/>
    </source>
</evidence>
<feature type="region of interest" description="Disordered" evidence="13">
    <location>
        <begin position="360"/>
        <end position="522"/>
    </location>
</feature>
<comment type="catalytic activity">
    <reaction evidence="1">
        <text>S-ubiquitinyl-[E2 ubiquitin-conjugating enzyme]-L-cysteine + [acceptor protein]-L-lysine = [E2 ubiquitin-conjugating enzyme]-L-cysteine + N(6)-ubiquitinyl-[acceptor protein]-L-lysine.</text>
        <dbReference type="EC" id="2.3.2.27"/>
    </reaction>
</comment>
<feature type="domain" description="RING-type" evidence="14">
    <location>
        <begin position="281"/>
        <end position="320"/>
    </location>
</feature>
<dbReference type="PANTHER" id="PTHR22996">
    <property type="entry name" value="MAHOGUNIN"/>
    <property type="match status" value="1"/>
</dbReference>